<dbReference type="PROSITE" id="PS51257">
    <property type="entry name" value="PROKAR_LIPOPROTEIN"/>
    <property type="match status" value="1"/>
</dbReference>
<dbReference type="InterPro" id="IPR033985">
    <property type="entry name" value="SusD-like_N"/>
</dbReference>
<evidence type="ECO:0000313" key="8">
    <source>
        <dbReference type="EMBL" id="MBK0383577.1"/>
    </source>
</evidence>
<accession>A0ABS1BLC4</accession>
<dbReference type="SUPFAM" id="SSF48452">
    <property type="entry name" value="TPR-like"/>
    <property type="match status" value="1"/>
</dbReference>
<keyword evidence="9" id="KW-1185">Reference proteome</keyword>
<comment type="similarity">
    <text evidence="2">Belongs to the SusD family.</text>
</comment>
<dbReference type="InterPro" id="IPR011990">
    <property type="entry name" value="TPR-like_helical_dom_sf"/>
</dbReference>
<dbReference type="Gene3D" id="1.25.40.390">
    <property type="match status" value="1"/>
</dbReference>
<dbReference type="EMBL" id="JAEHFY010000015">
    <property type="protein sequence ID" value="MBK0383577.1"/>
    <property type="molecule type" value="Genomic_DNA"/>
</dbReference>
<feature type="domain" description="SusD-like N-terminal" evidence="7">
    <location>
        <begin position="51"/>
        <end position="217"/>
    </location>
</feature>
<evidence type="ECO:0000256" key="5">
    <source>
        <dbReference type="ARBA" id="ARBA00023237"/>
    </source>
</evidence>
<keyword evidence="5" id="KW-0998">Cell outer membrane</keyword>
<name>A0ABS1BLC4_9SPHI</name>
<protein>
    <submittedName>
        <fullName evidence="8">RagB/SusD family nutrient uptake outer membrane protein</fullName>
    </submittedName>
</protein>
<evidence type="ECO:0000256" key="2">
    <source>
        <dbReference type="ARBA" id="ARBA00006275"/>
    </source>
</evidence>
<evidence type="ECO:0000313" key="9">
    <source>
        <dbReference type="Proteomes" id="UP000660024"/>
    </source>
</evidence>
<gene>
    <name evidence="8" type="ORF">I5M32_11470</name>
</gene>
<evidence type="ECO:0000256" key="4">
    <source>
        <dbReference type="ARBA" id="ARBA00023136"/>
    </source>
</evidence>
<dbReference type="Pfam" id="PF14322">
    <property type="entry name" value="SusD-like_3"/>
    <property type="match status" value="1"/>
</dbReference>
<evidence type="ECO:0000256" key="1">
    <source>
        <dbReference type="ARBA" id="ARBA00004442"/>
    </source>
</evidence>
<feature type="domain" description="RagB/SusD" evidence="6">
    <location>
        <begin position="349"/>
        <end position="513"/>
    </location>
</feature>
<dbReference type="CDD" id="cd08977">
    <property type="entry name" value="SusD"/>
    <property type="match status" value="1"/>
</dbReference>
<proteinExistence type="inferred from homology"/>
<evidence type="ECO:0000259" key="7">
    <source>
        <dbReference type="Pfam" id="PF14322"/>
    </source>
</evidence>
<organism evidence="8 9">
    <name type="scientific">Pedobacter segetis</name>
    <dbReference type="NCBI Taxonomy" id="2793069"/>
    <lineage>
        <taxon>Bacteria</taxon>
        <taxon>Pseudomonadati</taxon>
        <taxon>Bacteroidota</taxon>
        <taxon>Sphingobacteriia</taxon>
        <taxon>Sphingobacteriales</taxon>
        <taxon>Sphingobacteriaceae</taxon>
        <taxon>Pedobacter</taxon>
    </lineage>
</organism>
<evidence type="ECO:0000256" key="3">
    <source>
        <dbReference type="ARBA" id="ARBA00022729"/>
    </source>
</evidence>
<dbReference type="Pfam" id="PF07980">
    <property type="entry name" value="SusD_RagB"/>
    <property type="match status" value="1"/>
</dbReference>
<dbReference type="RefSeq" id="WP_200586418.1">
    <property type="nucleotide sequence ID" value="NZ_JAEHFY010000015.1"/>
</dbReference>
<keyword evidence="4" id="KW-0472">Membrane</keyword>
<dbReference type="Proteomes" id="UP000660024">
    <property type="component" value="Unassembled WGS sequence"/>
</dbReference>
<comment type="caution">
    <text evidence="8">The sequence shown here is derived from an EMBL/GenBank/DDBJ whole genome shotgun (WGS) entry which is preliminary data.</text>
</comment>
<sequence length="514" mass="57592">MKYSLILTKLTLLLLLGTLVVSCNSLLDKTPITEYASSNFWQEPAQASAALTGAYKSLQTTLNTEFMYYGEGRADIDSLLTANDISAISVNTNALSPNVNFADWGGFYSVIKQANLIIANIKLMKDKGYYNSSNTAEYNRVLGQAYGLRGMCYFYMTRIWGDVPLITEPITNTTDITSFKTPRTDTLEVYKVVANDLYSARQLLPASYSDATKTRITLTKGGIDAILTDYYMWRNNIDSALVFSQNVISNTTQYKLAGLYSSDVDLFASGTPANAIDNTDYARMFINGYSTESIFEIDYNYLERTSSGISGIYGGGVGVALFVASPRMLVKFGRFERDGRVLASLRSSVQVYKYFPKGTYDRVTENDKNVMLYRLADIILMRAEALNAKGRRAEAWTLLKKIRERTFGPSIITNISNDPVLGPTGTNEQDQFMAISTSEAEDVLLDERARELCFEGKRWYDLVRTGRVYSVMKDRYKNNVLVAKGITDPANILWPIAISVIKQNPLIEQNSYYK</sequence>
<evidence type="ECO:0000259" key="6">
    <source>
        <dbReference type="Pfam" id="PF07980"/>
    </source>
</evidence>
<comment type="subcellular location">
    <subcellularLocation>
        <location evidence="1">Cell outer membrane</location>
    </subcellularLocation>
</comment>
<reference evidence="8 9" key="1">
    <citation type="submission" date="2020-12" db="EMBL/GenBank/DDBJ databases">
        <title>Bacterial novel species Pedobacter sp. SD-b isolated from soil.</title>
        <authorList>
            <person name="Jung H.-Y."/>
        </authorList>
    </citation>
    <scope>NUCLEOTIDE SEQUENCE [LARGE SCALE GENOMIC DNA]</scope>
    <source>
        <strain evidence="8 9">SD-b</strain>
    </source>
</reference>
<dbReference type="InterPro" id="IPR012944">
    <property type="entry name" value="SusD_RagB_dom"/>
</dbReference>
<keyword evidence="3" id="KW-0732">Signal</keyword>